<evidence type="ECO:0000256" key="1">
    <source>
        <dbReference type="SAM" id="Phobius"/>
    </source>
</evidence>
<feature type="transmembrane region" description="Helical" evidence="1">
    <location>
        <begin position="113"/>
        <end position="135"/>
    </location>
</feature>
<feature type="transmembrane region" description="Helical" evidence="1">
    <location>
        <begin position="16"/>
        <end position="37"/>
    </location>
</feature>
<evidence type="ECO:0000313" key="2">
    <source>
        <dbReference type="EMBL" id="MCI0752416.1"/>
    </source>
</evidence>
<reference evidence="2 3" key="1">
    <citation type="submission" date="2022-03" db="EMBL/GenBank/DDBJ databases">
        <title>Complete genome analysis of Roseomonas KG 17.1 : a prolific producer of plant growth promoters.</title>
        <authorList>
            <person name="Saadouli I."/>
            <person name="Najjari A."/>
            <person name="Mosbah A."/>
            <person name="Ouzari H.I."/>
        </authorList>
    </citation>
    <scope>NUCLEOTIDE SEQUENCE [LARGE SCALE GENOMIC DNA]</scope>
    <source>
        <strain evidence="2 3">KG17-1</strain>
    </source>
</reference>
<dbReference type="RefSeq" id="WP_120009065.1">
    <property type="nucleotide sequence ID" value="NZ_JALBUU010000004.1"/>
</dbReference>
<gene>
    <name evidence="2" type="ORF">MON41_01395</name>
</gene>
<keyword evidence="1" id="KW-0472">Membrane</keyword>
<keyword evidence="1" id="KW-1133">Transmembrane helix</keyword>
<organism evidence="2 3">
    <name type="scientific">Teichococcus vastitatis</name>
    <dbReference type="NCBI Taxonomy" id="2307076"/>
    <lineage>
        <taxon>Bacteria</taxon>
        <taxon>Pseudomonadati</taxon>
        <taxon>Pseudomonadota</taxon>
        <taxon>Alphaproteobacteria</taxon>
        <taxon>Acetobacterales</taxon>
        <taxon>Roseomonadaceae</taxon>
        <taxon>Roseomonas</taxon>
    </lineage>
</organism>
<feature type="transmembrane region" description="Helical" evidence="1">
    <location>
        <begin position="49"/>
        <end position="75"/>
    </location>
</feature>
<feature type="transmembrane region" description="Helical" evidence="1">
    <location>
        <begin position="175"/>
        <end position="194"/>
    </location>
</feature>
<feature type="transmembrane region" description="Helical" evidence="1">
    <location>
        <begin position="81"/>
        <end position="101"/>
    </location>
</feature>
<keyword evidence="3" id="KW-1185">Reference proteome</keyword>
<keyword evidence="1" id="KW-0812">Transmembrane</keyword>
<proteinExistence type="predicted"/>
<evidence type="ECO:0000313" key="3">
    <source>
        <dbReference type="Proteomes" id="UP001201985"/>
    </source>
</evidence>
<accession>A0ABS9VZG3</accession>
<name>A0ABS9VZG3_9PROT</name>
<dbReference type="EMBL" id="JALBUU010000004">
    <property type="protein sequence ID" value="MCI0752416.1"/>
    <property type="molecule type" value="Genomic_DNA"/>
</dbReference>
<protein>
    <submittedName>
        <fullName evidence="2">DUF2232 domain-containing protein</fullName>
    </submittedName>
</protein>
<sequence length="307" mass="31853">MAAAQNRNGLTHDPRLLAGVAGGLVSALAALWAFRGLPMGLGLFWLSPLPLFLAGLGFGKVAGGIAVGTGALALFLVQPGFLTALLWLGLYGVPVLLLLGLGLREQAPRIDTGLPLAALGLWPAALTLLATILSAEAGGLEAVLRAAVALGLERMGTDAPEAVVTQIVRLQAAALALWLGLALVANAAAAQGFLQRRKLALAPAPAWRESRLPRWYPALPGLAALAWVASGSESSLLPLSLCLVLAVPLVLQGLAAMHRRLATFSGRLPLLILFYVLILVFSLPGALILVALGLLEQYGRRNPPANM</sequence>
<dbReference type="Proteomes" id="UP001201985">
    <property type="component" value="Unassembled WGS sequence"/>
</dbReference>
<feature type="transmembrane region" description="Helical" evidence="1">
    <location>
        <begin position="236"/>
        <end position="256"/>
    </location>
</feature>
<feature type="transmembrane region" description="Helical" evidence="1">
    <location>
        <begin position="268"/>
        <end position="295"/>
    </location>
</feature>
<comment type="caution">
    <text evidence="2">The sequence shown here is derived from an EMBL/GenBank/DDBJ whole genome shotgun (WGS) entry which is preliminary data.</text>
</comment>